<name>A0A9W8E821_9FUNG</name>
<dbReference type="Gene3D" id="3.30.70.330">
    <property type="match status" value="2"/>
</dbReference>
<evidence type="ECO:0000256" key="2">
    <source>
        <dbReference type="PROSITE-ProRule" id="PRU00176"/>
    </source>
</evidence>
<proteinExistence type="predicted"/>
<dbReference type="OrthoDB" id="439808at2759"/>
<dbReference type="EMBL" id="JANBQB010000357">
    <property type="protein sequence ID" value="KAJ1977326.1"/>
    <property type="molecule type" value="Genomic_DNA"/>
</dbReference>
<dbReference type="GO" id="GO:0005634">
    <property type="term" value="C:nucleus"/>
    <property type="evidence" value="ECO:0007669"/>
    <property type="project" value="TreeGrafter"/>
</dbReference>
<dbReference type="Proteomes" id="UP001151582">
    <property type="component" value="Unassembled WGS sequence"/>
</dbReference>
<dbReference type="InterPro" id="IPR035979">
    <property type="entry name" value="RBD_domain_sf"/>
</dbReference>
<reference evidence="5" key="1">
    <citation type="submission" date="2022-07" db="EMBL/GenBank/DDBJ databases">
        <title>Phylogenomic reconstructions and comparative analyses of Kickxellomycotina fungi.</title>
        <authorList>
            <person name="Reynolds N.K."/>
            <person name="Stajich J.E."/>
            <person name="Barry K."/>
            <person name="Grigoriev I.V."/>
            <person name="Crous P."/>
            <person name="Smith M.E."/>
        </authorList>
    </citation>
    <scope>NUCLEOTIDE SEQUENCE</scope>
    <source>
        <strain evidence="5">RSA 567</strain>
    </source>
</reference>
<keyword evidence="1 2" id="KW-0694">RNA-binding</keyword>
<feature type="domain" description="RRM" evidence="4">
    <location>
        <begin position="195"/>
        <end position="272"/>
    </location>
</feature>
<feature type="region of interest" description="Disordered" evidence="3">
    <location>
        <begin position="97"/>
        <end position="192"/>
    </location>
</feature>
<sequence length="285" mass="30849">MSAETDTPQTGTLAPAEKIIEDLPNKVFVGNLSFRTNDAQLGEFFNDAGKVVQANVITRGRRSLGYGFVAFETLDAAKKAVAMFDKVPLDSREISVEVARPKGEKPSRREASGDESRGGRGGRSRGRGRRAAAREPRANATGAVKGEQEEADADDAEDAPARGQGRGRGRGTSRGGRRFPRRPRPSLENATPLPTTIFVANLPYQMDDDKLKATFADYNAESAKVIVRRSTGRSKGFGFVVFAQESDLKRALDNASSFTAEGRALTIRQALTEPKESEDNAEAQE</sequence>
<comment type="caution">
    <text evidence="5">The sequence shown here is derived from an EMBL/GenBank/DDBJ whole genome shotgun (WGS) entry which is preliminary data.</text>
</comment>
<dbReference type="InterPro" id="IPR000504">
    <property type="entry name" value="RRM_dom"/>
</dbReference>
<evidence type="ECO:0000256" key="3">
    <source>
        <dbReference type="SAM" id="MobiDB-lite"/>
    </source>
</evidence>
<dbReference type="GO" id="GO:0003729">
    <property type="term" value="F:mRNA binding"/>
    <property type="evidence" value="ECO:0007669"/>
    <property type="project" value="TreeGrafter"/>
</dbReference>
<protein>
    <recommendedName>
        <fullName evidence="4">RRM domain-containing protein</fullName>
    </recommendedName>
</protein>
<dbReference type="SUPFAM" id="SSF54928">
    <property type="entry name" value="RNA-binding domain, RBD"/>
    <property type="match status" value="2"/>
</dbReference>
<evidence type="ECO:0000256" key="1">
    <source>
        <dbReference type="ARBA" id="ARBA00022884"/>
    </source>
</evidence>
<feature type="compositionally biased region" description="Acidic residues" evidence="3">
    <location>
        <begin position="149"/>
        <end position="158"/>
    </location>
</feature>
<feature type="domain" description="RRM" evidence="4">
    <location>
        <begin position="25"/>
        <end position="101"/>
    </location>
</feature>
<dbReference type="PANTHER" id="PTHR48025">
    <property type="entry name" value="OS02G0815200 PROTEIN"/>
    <property type="match status" value="1"/>
</dbReference>
<evidence type="ECO:0000313" key="6">
    <source>
        <dbReference type="Proteomes" id="UP001151582"/>
    </source>
</evidence>
<evidence type="ECO:0000259" key="4">
    <source>
        <dbReference type="PROSITE" id="PS50102"/>
    </source>
</evidence>
<dbReference type="Pfam" id="PF00076">
    <property type="entry name" value="RRM_1"/>
    <property type="match status" value="2"/>
</dbReference>
<accession>A0A9W8E821</accession>
<feature type="compositionally biased region" description="Basic residues" evidence="3">
    <location>
        <begin position="165"/>
        <end position="184"/>
    </location>
</feature>
<feature type="compositionally biased region" description="Basic and acidic residues" evidence="3">
    <location>
        <begin position="97"/>
        <end position="118"/>
    </location>
</feature>
<evidence type="ECO:0000313" key="5">
    <source>
        <dbReference type="EMBL" id="KAJ1977326.1"/>
    </source>
</evidence>
<dbReference type="PROSITE" id="PS50102">
    <property type="entry name" value="RRM"/>
    <property type="match status" value="2"/>
</dbReference>
<organism evidence="5 6">
    <name type="scientific">Dimargaris verticillata</name>
    <dbReference type="NCBI Taxonomy" id="2761393"/>
    <lineage>
        <taxon>Eukaryota</taxon>
        <taxon>Fungi</taxon>
        <taxon>Fungi incertae sedis</taxon>
        <taxon>Zoopagomycota</taxon>
        <taxon>Kickxellomycotina</taxon>
        <taxon>Dimargaritomycetes</taxon>
        <taxon>Dimargaritales</taxon>
        <taxon>Dimargaritaceae</taxon>
        <taxon>Dimargaris</taxon>
    </lineage>
</organism>
<dbReference type="SMART" id="SM00360">
    <property type="entry name" value="RRM"/>
    <property type="match status" value="2"/>
</dbReference>
<gene>
    <name evidence="5" type="ORF">H4R34_003624</name>
</gene>
<keyword evidence="6" id="KW-1185">Reference proteome</keyword>
<dbReference type="PANTHER" id="PTHR48025:SF1">
    <property type="entry name" value="RRM DOMAIN-CONTAINING PROTEIN"/>
    <property type="match status" value="1"/>
</dbReference>
<dbReference type="InterPro" id="IPR050502">
    <property type="entry name" value="Euk_RNA-bind_prot"/>
</dbReference>
<dbReference type="AlphaFoldDB" id="A0A9W8E821"/>
<feature type="compositionally biased region" description="Basic residues" evidence="3">
    <location>
        <begin position="120"/>
        <end position="131"/>
    </location>
</feature>
<dbReference type="InterPro" id="IPR012677">
    <property type="entry name" value="Nucleotide-bd_a/b_plait_sf"/>
</dbReference>